<gene>
    <name evidence="5" type="primary">LOC117651722</name>
</gene>
<dbReference type="Proteomes" id="UP000515158">
    <property type="component" value="Unplaced"/>
</dbReference>
<dbReference type="SMART" id="SM00355">
    <property type="entry name" value="ZnF_C2H2"/>
    <property type="match status" value="9"/>
</dbReference>
<dbReference type="RefSeq" id="XP_034251916.1">
    <property type="nucleotide sequence ID" value="XM_034396025.1"/>
</dbReference>
<organism evidence="5">
    <name type="scientific">Thrips palmi</name>
    <name type="common">Melon thrips</name>
    <dbReference type="NCBI Taxonomy" id="161013"/>
    <lineage>
        <taxon>Eukaryota</taxon>
        <taxon>Metazoa</taxon>
        <taxon>Ecdysozoa</taxon>
        <taxon>Arthropoda</taxon>
        <taxon>Hexapoda</taxon>
        <taxon>Insecta</taxon>
        <taxon>Pterygota</taxon>
        <taxon>Neoptera</taxon>
        <taxon>Paraneoptera</taxon>
        <taxon>Thysanoptera</taxon>
        <taxon>Terebrantia</taxon>
        <taxon>Thripoidea</taxon>
        <taxon>Thripidae</taxon>
        <taxon>Thrips</taxon>
    </lineage>
</organism>
<evidence type="ECO:0000313" key="5">
    <source>
        <dbReference type="RefSeq" id="XP_034251916.1"/>
    </source>
</evidence>
<evidence type="ECO:0000259" key="3">
    <source>
        <dbReference type="PROSITE" id="PS50157"/>
    </source>
</evidence>
<keyword evidence="4" id="KW-1185">Reference proteome</keyword>
<dbReference type="InterPro" id="IPR013087">
    <property type="entry name" value="Znf_C2H2_type"/>
</dbReference>
<dbReference type="GO" id="GO:0008270">
    <property type="term" value="F:zinc ion binding"/>
    <property type="evidence" value="ECO:0007669"/>
    <property type="project" value="UniProtKB-KW"/>
</dbReference>
<protein>
    <submittedName>
        <fullName evidence="5">Uncharacterized protein LOC117651722</fullName>
    </submittedName>
</protein>
<dbReference type="InterPro" id="IPR051860">
    <property type="entry name" value="Plasmodium_CSP_Invasion"/>
</dbReference>
<dbReference type="PROSITE" id="PS50157">
    <property type="entry name" value="ZINC_FINGER_C2H2_2"/>
    <property type="match status" value="2"/>
</dbReference>
<name>A0A6P9A5W5_THRPL</name>
<accession>A0A6P9A5W5</accession>
<feature type="domain" description="C2H2-type" evidence="3">
    <location>
        <begin position="398"/>
        <end position="427"/>
    </location>
</feature>
<evidence type="ECO:0000256" key="2">
    <source>
        <dbReference type="PROSITE-ProRule" id="PRU00042"/>
    </source>
</evidence>
<keyword evidence="2" id="KW-0863">Zinc-finger</keyword>
<dbReference type="PANTHER" id="PTHR44826">
    <property type="entry name" value="SPORE COAT PROTEIN SP85"/>
    <property type="match status" value="1"/>
</dbReference>
<dbReference type="GeneID" id="117651722"/>
<dbReference type="OrthoDB" id="6427254at2759"/>
<feature type="domain" description="C2H2-type" evidence="3">
    <location>
        <begin position="607"/>
        <end position="638"/>
    </location>
</feature>
<dbReference type="PROSITE" id="PS00028">
    <property type="entry name" value="ZINC_FINGER_C2H2_1"/>
    <property type="match status" value="4"/>
</dbReference>
<dbReference type="AlphaFoldDB" id="A0A6P9A5W5"/>
<keyword evidence="2" id="KW-0479">Metal-binding</keyword>
<evidence type="ECO:0000313" key="4">
    <source>
        <dbReference type="Proteomes" id="UP000515158"/>
    </source>
</evidence>
<sequence>MLGNGRSPSTTARPVDTAAASDVPLEEVSIIAESPGFGVPVVVGWCCSPGCVEDFARWEDLRVHWRARHDPASCPECLQSHEEPHGEGDVKCPMCTAGFTSGVHLAAHKNKFHRVVLEPAMKTVLEPALETALEPAMESVLEPAMESALEPAMESALEPAMESALEPAMESALEPAMESALEPAMESALEPAMESALEPAMESALEPAMESALEPAMESALEPAMESALEPAMESALEPAMESALEPAMESVLEPAMETALEPAMESVLEPVMESVLEPATESALQPAMESVLEPAMESAIESASAPSKENGMVAVSDHGDGVVAVSDHTVHEDGLVDVSDHEDGAVIVVGWCTFPGCSEEFLTWDRYVQHYLAAHNMSACSLCLEPAHLEPHGRFDFQCSSCPARFTHQYCLVNHRKNFHHLVEAPPPSDHWVGSRAAAGEVAGQAAGWCTFPNCERQCAMWEEHVAHHNACHFNALSGRAALCPWCLEVGPRDGLQFHLEAHRSGDVPCPLCPARFLGDASRHVQAYHRVGPDGSVPAVLGWCERAGCRASFATWEDCVRHCIHHHHSPCPDPALVCLLCMMRLKTVDHRQRHVLKHFRQGGCHHVCEVDSCTARFFDRNSLLRHMRLFHRLHVAR</sequence>
<dbReference type="InParanoid" id="A0A6P9A5W5"/>
<dbReference type="KEGG" id="tpal:117651722"/>
<keyword evidence="1" id="KW-0677">Repeat</keyword>
<dbReference type="PANTHER" id="PTHR44826:SF3">
    <property type="entry name" value="SPORE COAT PROTEIN SP85"/>
    <property type="match status" value="1"/>
</dbReference>
<keyword evidence="2" id="KW-0862">Zinc</keyword>
<reference evidence="5" key="1">
    <citation type="submission" date="2025-08" db="UniProtKB">
        <authorList>
            <consortium name="RefSeq"/>
        </authorList>
    </citation>
    <scope>IDENTIFICATION</scope>
    <source>
        <tissue evidence="5">Total insect</tissue>
    </source>
</reference>
<proteinExistence type="predicted"/>
<evidence type="ECO:0000256" key="1">
    <source>
        <dbReference type="ARBA" id="ARBA00022737"/>
    </source>
</evidence>